<comment type="similarity">
    <text evidence="1">Belongs to the mTERF family.</text>
</comment>
<protein>
    <submittedName>
        <fullName evidence="4">Uncharacterized protein</fullName>
    </submittedName>
</protein>
<dbReference type="Pfam" id="PF02536">
    <property type="entry name" value="mTERF"/>
    <property type="match status" value="3"/>
</dbReference>
<organism evidence="4">
    <name type="scientific">Salix viminalis</name>
    <name type="common">Common osier</name>
    <name type="synonym">Basket willow</name>
    <dbReference type="NCBI Taxonomy" id="40686"/>
    <lineage>
        <taxon>Eukaryota</taxon>
        <taxon>Viridiplantae</taxon>
        <taxon>Streptophyta</taxon>
        <taxon>Embryophyta</taxon>
        <taxon>Tracheophyta</taxon>
        <taxon>Spermatophyta</taxon>
        <taxon>Magnoliopsida</taxon>
        <taxon>eudicotyledons</taxon>
        <taxon>Gunneridae</taxon>
        <taxon>Pentapetalae</taxon>
        <taxon>rosids</taxon>
        <taxon>fabids</taxon>
        <taxon>Malpighiales</taxon>
        <taxon>Salicaceae</taxon>
        <taxon>Saliceae</taxon>
        <taxon>Salix</taxon>
    </lineage>
</organism>
<name>A0A6N2LR08_SALVM</name>
<reference evidence="4" key="1">
    <citation type="submission" date="2019-03" db="EMBL/GenBank/DDBJ databases">
        <authorList>
            <person name="Mank J."/>
            <person name="Almeida P."/>
        </authorList>
    </citation>
    <scope>NUCLEOTIDE SEQUENCE</scope>
    <source>
        <strain evidence="4">78183</strain>
    </source>
</reference>
<gene>
    <name evidence="4" type="ORF">SVIM_LOCUS223501</name>
</gene>
<evidence type="ECO:0000256" key="1">
    <source>
        <dbReference type="ARBA" id="ARBA00007692"/>
    </source>
</evidence>
<dbReference type="SMART" id="SM00733">
    <property type="entry name" value="Mterf"/>
    <property type="match status" value="12"/>
</dbReference>
<accession>A0A6N2LR08</accession>
<dbReference type="GO" id="GO:0006353">
    <property type="term" value="P:DNA-templated transcription termination"/>
    <property type="evidence" value="ECO:0007669"/>
    <property type="project" value="UniProtKB-KW"/>
</dbReference>
<proteinExistence type="inferred from homology"/>
<keyword evidence="2" id="KW-0804">Transcription</keyword>
<dbReference type="PANTHER" id="PTHR13068">
    <property type="entry name" value="CGI-12 PROTEIN-RELATED"/>
    <property type="match status" value="1"/>
</dbReference>
<keyword evidence="2" id="KW-0805">Transcription regulation</keyword>
<dbReference type="AlphaFoldDB" id="A0A6N2LR08"/>
<dbReference type="EMBL" id="CAADRP010001533">
    <property type="protein sequence ID" value="VFU39802.1"/>
    <property type="molecule type" value="Genomic_DNA"/>
</dbReference>
<dbReference type="PANTHER" id="PTHR13068:SF166">
    <property type="entry name" value="TRANSCRIPTION TERMINATION FACTOR MTERF15, MITOCHONDRIAL-LIKE"/>
    <property type="match status" value="1"/>
</dbReference>
<dbReference type="Gene3D" id="1.25.70.10">
    <property type="entry name" value="Transcription termination factor 3, mitochondrial"/>
    <property type="match status" value="2"/>
</dbReference>
<keyword evidence="3" id="KW-0809">Transit peptide</keyword>
<dbReference type="FunFam" id="1.25.70.10:FF:000001">
    <property type="entry name" value="Mitochondrial transcription termination factor-like"/>
    <property type="match status" value="2"/>
</dbReference>
<dbReference type="GO" id="GO:0003676">
    <property type="term" value="F:nucleic acid binding"/>
    <property type="evidence" value="ECO:0007669"/>
    <property type="project" value="InterPro"/>
</dbReference>
<evidence type="ECO:0000256" key="3">
    <source>
        <dbReference type="ARBA" id="ARBA00022946"/>
    </source>
</evidence>
<keyword evidence="2" id="KW-0806">Transcription termination</keyword>
<evidence type="ECO:0000256" key="2">
    <source>
        <dbReference type="ARBA" id="ARBA00022472"/>
    </source>
</evidence>
<evidence type="ECO:0000313" key="4">
    <source>
        <dbReference type="EMBL" id="VFU39802.1"/>
    </source>
</evidence>
<dbReference type="InterPro" id="IPR003690">
    <property type="entry name" value="MTERF"/>
</dbReference>
<dbReference type="InterPro" id="IPR038538">
    <property type="entry name" value="MTERF_sf"/>
</dbReference>
<sequence length="761" mass="87654">MFYFLSKSALQFGKHTAAVSPTHKLFSFHLSPSTITLRFFISTLENPSELSFAASYLISKLGFSPESALSASKHLNFKTPEKPDSVIHIFKHYGFSQVQTFKLVKKYPRVLSCNPEKTLLPKLEFFHSKGVSNKDIAHILCTYPQILVRSLENCITLNFNFLSNLLQSNDKTIAAAKRYSPILYHTADRFLKPCVDILEEYRVPKKHIASLVHRWPRSVMMSPNHLRRIVGEVRKMGCDPLKPQFTTAVMVMSLLSESGWERRLGLYKSWGWSEEDVLAAFIKEPWCMMTSDDKIMAVMDFLVNNMDCEPSFIAKKPYLLKPGLKTTFIPRASVVHFLLSERLIEKKPNLVTLFLCSEKMFLEKFVYRFEEAPQLLKLYAAALSSAHRLFSFQHSPSIITLRFFISTLENPNKQSFAASYLIIKFGFSPESALSASKHLNFKTPDNPDLVIHMFQHYGLSQEQIFKLVKKFPRVLSCKPEKTLLPKLKFFHSKGMSGNDIAHILCAHPCILNRSLENQIILNFNFLVSLLESNDRTITAVRRYSPILYHKTDIYLKPCVDILEEYGVPQKHIATLVYRSPRSVMMSPNHLRRIVETVREIGCDPLKPHFTTAVMVMGLLSKSGWERRLGVYKSWGWSEEDVLAAFIKEPWCMMTSDDKIMAVMDFLVNNMDCEPSFIAKKPYLLKPGLKTTFIPRASVVHFLLSERLIEKKPNLVTLFLCSEKMFLEKFVYRFEEAPQLLKLYNEKLNLSKMRVAGKDKYC</sequence>